<dbReference type="EMBL" id="RFFH01000001">
    <property type="protein sequence ID" value="RMI35558.1"/>
    <property type="molecule type" value="Genomic_DNA"/>
</dbReference>
<evidence type="ECO:0000313" key="7">
    <source>
        <dbReference type="EMBL" id="RMI35558.1"/>
    </source>
</evidence>
<name>A0A3M2LL58_9NOCA</name>
<evidence type="ECO:0000256" key="5">
    <source>
        <dbReference type="SAM" id="MobiDB-lite"/>
    </source>
</evidence>
<comment type="subcellular location">
    <subcellularLocation>
        <location evidence="1">Membrane</location>
        <topology evidence="1">Single-pass membrane protein</topology>
    </subcellularLocation>
</comment>
<keyword evidence="8" id="KW-1185">Reference proteome</keyword>
<dbReference type="RefSeq" id="WP_122186535.1">
    <property type="nucleotide sequence ID" value="NZ_RFFH01000001.1"/>
</dbReference>
<evidence type="ECO:0000256" key="4">
    <source>
        <dbReference type="ARBA" id="ARBA00023136"/>
    </source>
</evidence>
<keyword evidence="3" id="KW-1133">Transmembrane helix</keyword>
<sequence>MHRTCRAAAVVTLVLAAAACSAHIGGPAQRTTPATVHGDPHDPVNVIAAQAIDDLQHYWSEQFPAVYGRPYTPVEGGFYAVDPSTGPLPPCAKSAADIAGNAFYCADSDDVAWDVAGLLPDLRRKFGDFVVPVVLAHEWGHAVQARAHFQGITVTREIQADCFAGAWAAHVAAGDSVFHLQPGDLDNALAGFLSLRDEPGTDRTDPSAHGSGFDRVNSFQTGFDGGPGACKDYRDGSPGVVELPFRSQQDAAEGGNAPYDQVLQLAPADLEDYWHAVYPELTGTPWTPVRQLRGFDAHDAPACGGAPTTGYSLFYCVPDNYIGYDATGAMPEFYTEGGDFAVATLLATQYGLAVNARDGDTSDDRTASLRGDCYAGAWAASVLLENRPRSTLRMSPGDLDKALTALLTFRGNGDTDRQGSGYTRVEAYRAGLTDGADACKGPMPTR</sequence>
<organism evidence="7 8">
    <name type="scientific">Nocardia stercoris</name>
    <dbReference type="NCBI Taxonomy" id="2483361"/>
    <lineage>
        <taxon>Bacteria</taxon>
        <taxon>Bacillati</taxon>
        <taxon>Actinomycetota</taxon>
        <taxon>Actinomycetes</taxon>
        <taxon>Mycobacteriales</taxon>
        <taxon>Nocardiaceae</taxon>
        <taxon>Nocardia</taxon>
    </lineage>
</organism>
<dbReference type="Proteomes" id="UP000279275">
    <property type="component" value="Unassembled WGS sequence"/>
</dbReference>
<evidence type="ECO:0000256" key="2">
    <source>
        <dbReference type="ARBA" id="ARBA00022692"/>
    </source>
</evidence>
<proteinExistence type="predicted"/>
<dbReference type="PANTHER" id="PTHR30168:SF0">
    <property type="entry name" value="INNER MEMBRANE PROTEIN"/>
    <property type="match status" value="1"/>
</dbReference>
<dbReference type="InterPro" id="IPR007343">
    <property type="entry name" value="Uncharacterised_pept_Zn_put"/>
</dbReference>
<protein>
    <submittedName>
        <fullName evidence="7">Peptidase</fullName>
    </submittedName>
</protein>
<gene>
    <name evidence="7" type="ORF">EBN03_04775</name>
</gene>
<keyword evidence="2" id="KW-0812">Transmembrane</keyword>
<evidence type="ECO:0000256" key="1">
    <source>
        <dbReference type="ARBA" id="ARBA00004167"/>
    </source>
</evidence>
<keyword evidence="4" id="KW-0472">Membrane</keyword>
<feature type="signal peptide" evidence="6">
    <location>
        <begin position="1"/>
        <end position="24"/>
    </location>
</feature>
<dbReference type="GO" id="GO:0016020">
    <property type="term" value="C:membrane"/>
    <property type="evidence" value="ECO:0007669"/>
    <property type="project" value="UniProtKB-SubCell"/>
</dbReference>
<reference evidence="7 8" key="1">
    <citation type="submission" date="2018-10" db="EMBL/GenBank/DDBJ databases">
        <title>Isolation from cow dung.</title>
        <authorList>
            <person name="Ling L."/>
        </authorList>
    </citation>
    <scope>NUCLEOTIDE SEQUENCE [LARGE SCALE GENOMIC DNA]</scope>
    <source>
        <strain evidence="7 8">NEAU-LL90</strain>
    </source>
</reference>
<comment type="caution">
    <text evidence="7">The sequence shown here is derived from an EMBL/GenBank/DDBJ whole genome shotgun (WGS) entry which is preliminary data.</text>
</comment>
<evidence type="ECO:0000256" key="3">
    <source>
        <dbReference type="ARBA" id="ARBA00022989"/>
    </source>
</evidence>
<feature type="region of interest" description="Disordered" evidence="5">
    <location>
        <begin position="196"/>
        <end position="216"/>
    </location>
</feature>
<feature type="chain" id="PRO_5039092354" evidence="6">
    <location>
        <begin position="25"/>
        <end position="446"/>
    </location>
</feature>
<keyword evidence="6" id="KW-0732">Signal</keyword>
<dbReference type="AlphaFoldDB" id="A0A3M2LL58"/>
<dbReference type="PROSITE" id="PS51257">
    <property type="entry name" value="PROKAR_LIPOPROTEIN"/>
    <property type="match status" value="1"/>
</dbReference>
<accession>A0A3M2LL58</accession>
<dbReference type="Pfam" id="PF04228">
    <property type="entry name" value="Zn_peptidase"/>
    <property type="match status" value="1"/>
</dbReference>
<evidence type="ECO:0000256" key="6">
    <source>
        <dbReference type="SAM" id="SignalP"/>
    </source>
</evidence>
<dbReference type="PANTHER" id="PTHR30168">
    <property type="entry name" value="PUTATIVE MEMBRANE PROTEIN YPFJ"/>
    <property type="match status" value="1"/>
</dbReference>
<dbReference type="OrthoDB" id="5168289at2"/>
<feature type="compositionally biased region" description="Basic and acidic residues" evidence="5">
    <location>
        <begin position="196"/>
        <end position="206"/>
    </location>
</feature>
<evidence type="ECO:0000313" key="8">
    <source>
        <dbReference type="Proteomes" id="UP000279275"/>
    </source>
</evidence>